<dbReference type="AlphaFoldDB" id="A0A813PNM1"/>
<evidence type="ECO:0000313" key="2">
    <source>
        <dbReference type="Proteomes" id="UP000663870"/>
    </source>
</evidence>
<accession>A0A813PNM1</accession>
<reference evidence="1" key="1">
    <citation type="submission" date="2021-02" db="EMBL/GenBank/DDBJ databases">
        <authorList>
            <person name="Nowell W R."/>
        </authorList>
    </citation>
    <scope>NUCLEOTIDE SEQUENCE</scope>
</reference>
<organism evidence="1 2">
    <name type="scientific">Rotaria sordida</name>
    <dbReference type="NCBI Taxonomy" id="392033"/>
    <lineage>
        <taxon>Eukaryota</taxon>
        <taxon>Metazoa</taxon>
        <taxon>Spiralia</taxon>
        <taxon>Gnathifera</taxon>
        <taxon>Rotifera</taxon>
        <taxon>Eurotatoria</taxon>
        <taxon>Bdelloidea</taxon>
        <taxon>Philodinida</taxon>
        <taxon>Philodinidae</taxon>
        <taxon>Rotaria</taxon>
    </lineage>
</organism>
<comment type="caution">
    <text evidence="1">The sequence shown here is derived from an EMBL/GenBank/DDBJ whole genome shotgun (WGS) entry which is preliminary data.</text>
</comment>
<dbReference type="Proteomes" id="UP000663870">
    <property type="component" value="Unassembled WGS sequence"/>
</dbReference>
<protein>
    <submittedName>
        <fullName evidence="1">Uncharacterized protein</fullName>
    </submittedName>
</protein>
<sequence length="245" mass="27728">MVIIELIGSISLAIALVSAVAFAIIHIKNKQYDITYIHDHTLNNIEQPNIITKYLQDEINQSSLVLPFKEFNQDISINSSSKTNISKELSIINVINNDEISSSSIKYGIQWTLPSKDDIQVEIIKSSSNIVKTSEFDQGDSLSFNDQTINVRHLIEKFENNSIRKIYRKEKNNQSDSDLTSIETNIDSQTVKIDFNQNQQKLLYHLSISNLDVTIPSNLSSSIDLEHFESSSTTSNLSEFLNNNN</sequence>
<name>A0A813PNM1_9BILA</name>
<proteinExistence type="predicted"/>
<keyword evidence="2" id="KW-1185">Reference proteome</keyword>
<evidence type="ECO:0000313" key="1">
    <source>
        <dbReference type="EMBL" id="CAF0753790.1"/>
    </source>
</evidence>
<gene>
    <name evidence="1" type="ORF">JXQ802_LOCUS1831</name>
</gene>
<dbReference type="EMBL" id="CAJNOL010000021">
    <property type="protein sequence ID" value="CAF0753790.1"/>
    <property type="molecule type" value="Genomic_DNA"/>
</dbReference>